<protein>
    <recommendedName>
        <fullName evidence="4">Transcription factor domain-containing protein</fullName>
    </recommendedName>
</protein>
<reference evidence="2 3" key="1">
    <citation type="submission" date="2023-08" db="EMBL/GenBank/DDBJ databases">
        <title>Black Yeasts Isolated from many extreme environments.</title>
        <authorList>
            <person name="Coleine C."/>
            <person name="Stajich J.E."/>
            <person name="Selbmann L."/>
        </authorList>
    </citation>
    <scope>NUCLEOTIDE SEQUENCE [LARGE SCALE GENOMIC DNA]</scope>
    <source>
        <strain evidence="2 3">CCFEE 5885</strain>
    </source>
</reference>
<dbReference type="EMBL" id="JAVRRG010000223">
    <property type="protein sequence ID" value="KAK5077447.1"/>
    <property type="molecule type" value="Genomic_DNA"/>
</dbReference>
<dbReference type="PANTHER" id="PTHR47840:SF3">
    <property type="entry name" value="ZN(II)2CYS6 TRANSCRIPTION FACTOR (EUROFUNG)"/>
    <property type="match status" value="1"/>
</dbReference>
<gene>
    <name evidence="2" type="ORF">LTR24_009637</name>
</gene>
<evidence type="ECO:0000256" key="1">
    <source>
        <dbReference type="SAM" id="MobiDB-lite"/>
    </source>
</evidence>
<proteinExistence type="predicted"/>
<accession>A0ABR0JX56</accession>
<dbReference type="Proteomes" id="UP001345013">
    <property type="component" value="Unassembled WGS sequence"/>
</dbReference>
<dbReference type="CDD" id="cd12148">
    <property type="entry name" value="fungal_TF_MHR"/>
    <property type="match status" value="1"/>
</dbReference>
<name>A0ABR0JX56_9EURO</name>
<evidence type="ECO:0000313" key="3">
    <source>
        <dbReference type="Proteomes" id="UP001345013"/>
    </source>
</evidence>
<dbReference type="PANTHER" id="PTHR47840">
    <property type="entry name" value="ZN(II)2CYS6 TRANSCRIPTION FACTOR (EUROFUNG)-RELATED"/>
    <property type="match status" value="1"/>
</dbReference>
<sequence length="538" mass="59149">MRHSIALAELTGLPRDASVPGATETEMGHRRAQLWELMCSADRLLSMIFNLPSVTRRLALSEAEPLVVAGTVQARVYLARLADITTKDRYFDNGHMTQESSAERWTAALELDRDIKVLASQVPRSWRSMHIEVLCIDKMVQIVHYYILVRVHLPIVVQQTPRDEFAYSYLTCTDACEAVARRYIDFRPLIPGIFFARILDLEAFTATVVLLLICYNPQLTATDGRPVLSKNRIEAVVAQVLEVMEDKRPEGYAGTKFTKNCASGVPSLLNLLQQSGPSTTGLKLKVPLLGNMSIRRNAASTQALDKSHTRDGWERSQGVSNQCQPSQTPVVQQQSSATTFDPAMSFSGSQQIRAGWQWGPLSWSIESHRTAGAGTFTTSLARKGLVAFSSRVTARSTSVPRSTAALQSETFTGRAYLARISDQHPSLKPFQGYPIIRNYTNSKLAMSMILVPNDRDQPPLPQETDNTSAEFIVEPGLVSVDAAPHHDRITPDKIVDNDTTEVGESVSSTAYIRAPTAGTNSGLGGWESSIRSCSGSVH</sequence>
<evidence type="ECO:0008006" key="4">
    <source>
        <dbReference type="Google" id="ProtNLM"/>
    </source>
</evidence>
<comment type="caution">
    <text evidence="2">The sequence shown here is derived from an EMBL/GenBank/DDBJ whole genome shotgun (WGS) entry which is preliminary data.</text>
</comment>
<organism evidence="2 3">
    <name type="scientific">Lithohypha guttulata</name>
    <dbReference type="NCBI Taxonomy" id="1690604"/>
    <lineage>
        <taxon>Eukaryota</taxon>
        <taxon>Fungi</taxon>
        <taxon>Dikarya</taxon>
        <taxon>Ascomycota</taxon>
        <taxon>Pezizomycotina</taxon>
        <taxon>Eurotiomycetes</taxon>
        <taxon>Chaetothyriomycetidae</taxon>
        <taxon>Chaetothyriales</taxon>
        <taxon>Trichomeriaceae</taxon>
        <taxon>Lithohypha</taxon>
    </lineage>
</organism>
<feature type="region of interest" description="Disordered" evidence="1">
    <location>
        <begin position="300"/>
        <end position="327"/>
    </location>
</feature>
<feature type="compositionally biased region" description="Basic and acidic residues" evidence="1">
    <location>
        <begin position="305"/>
        <end position="314"/>
    </location>
</feature>
<keyword evidence="3" id="KW-1185">Reference proteome</keyword>
<evidence type="ECO:0000313" key="2">
    <source>
        <dbReference type="EMBL" id="KAK5077447.1"/>
    </source>
</evidence>